<keyword evidence="8" id="KW-0816">Tricarboxylic acid cycle</keyword>
<accession>A0A1I6L6J9</accession>
<evidence type="ECO:0000256" key="7">
    <source>
        <dbReference type="ARBA" id="ARBA00022448"/>
    </source>
</evidence>
<evidence type="ECO:0000256" key="2">
    <source>
        <dbReference type="ARBA" id="ARBA00004050"/>
    </source>
</evidence>
<dbReference type="RefSeq" id="WP_090202953.1">
    <property type="nucleotide sequence ID" value="NZ_FOZM01000001.1"/>
</dbReference>
<evidence type="ECO:0000256" key="6">
    <source>
        <dbReference type="ARBA" id="ARBA00019425"/>
    </source>
</evidence>
<evidence type="ECO:0000256" key="8">
    <source>
        <dbReference type="ARBA" id="ARBA00022532"/>
    </source>
</evidence>
<dbReference type="STRING" id="1123755.SAMN05444714_0238"/>
<proteinExistence type="predicted"/>
<keyword evidence="11" id="KW-0479">Metal-binding</keyword>
<keyword evidence="15 16" id="KW-0472">Membrane</keyword>
<protein>
    <recommendedName>
        <fullName evidence="6">Succinate dehydrogenase hydrophobic membrane anchor subunit</fullName>
    </recommendedName>
</protein>
<evidence type="ECO:0000256" key="5">
    <source>
        <dbReference type="ARBA" id="ARBA00011558"/>
    </source>
</evidence>
<dbReference type="CDD" id="cd03495">
    <property type="entry name" value="SQR_TypeC_SdhD_like"/>
    <property type="match status" value="1"/>
</dbReference>
<evidence type="ECO:0000256" key="3">
    <source>
        <dbReference type="ARBA" id="ARBA00004141"/>
    </source>
</evidence>
<evidence type="ECO:0000256" key="16">
    <source>
        <dbReference type="SAM" id="Phobius"/>
    </source>
</evidence>
<evidence type="ECO:0000256" key="14">
    <source>
        <dbReference type="ARBA" id="ARBA00023004"/>
    </source>
</evidence>
<dbReference type="Gene3D" id="1.20.1300.10">
    <property type="entry name" value="Fumarate reductase/succinate dehydrogenase, transmembrane subunit"/>
    <property type="match status" value="1"/>
</dbReference>
<dbReference type="GO" id="GO:0046872">
    <property type="term" value="F:metal ion binding"/>
    <property type="evidence" value="ECO:0007669"/>
    <property type="project" value="UniProtKB-KW"/>
</dbReference>
<evidence type="ECO:0000256" key="9">
    <source>
        <dbReference type="ARBA" id="ARBA00022617"/>
    </source>
</evidence>
<evidence type="ECO:0000256" key="11">
    <source>
        <dbReference type="ARBA" id="ARBA00022723"/>
    </source>
</evidence>
<sequence length="123" mass="13441">MAFLTDRKRASGMGSAKTGTEHHWQMMVSSVALLILIPLFMFTFGSILGSSYDEVLAYYQRPFPAVVAILTMLVGFFHFRGGVQTLIEDYVHGLARKLAIIGMICLSYGAAAFAVFAIVTIAL</sequence>
<evidence type="ECO:0000313" key="18">
    <source>
        <dbReference type="Proteomes" id="UP000198926"/>
    </source>
</evidence>
<feature type="transmembrane region" description="Helical" evidence="16">
    <location>
        <begin position="98"/>
        <end position="122"/>
    </location>
</feature>
<dbReference type="NCBIfam" id="TIGR02968">
    <property type="entry name" value="succ_dehyd_anc"/>
    <property type="match status" value="1"/>
</dbReference>
<feature type="transmembrane region" description="Helical" evidence="16">
    <location>
        <begin position="31"/>
        <end position="52"/>
    </location>
</feature>
<evidence type="ECO:0000256" key="1">
    <source>
        <dbReference type="ARBA" id="ARBA00001971"/>
    </source>
</evidence>
<feature type="transmembrane region" description="Helical" evidence="16">
    <location>
        <begin position="58"/>
        <end position="77"/>
    </location>
</feature>
<name>A0A1I6L6J9_9RHOB</name>
<dbReference type="GO" id="GO:0006099">
    <property type="term" value="P:tricarboxylic acid cycle"/>
    <property type="evidence" value="ECO:0007669"/>
    <property type="project" value="UniProtKB-UniPathway"/>
</dbReference>
<dbReference type="GO" id="GO:0020037">
    <property type="term" value="F:heme binding"/>
    <property type="evidence" value="ECO:0007669"/>
    <property type="project" value="InterPro"/>
</dbReference>
<keyword evidence="9" id="KW-0349">Heme</keyword>
<dbReference type="UniPathway" id="UPA00223"/>
<comment type="subunit">
    <text evidence="5">Part of an enzyme complex containing four subunits: a flavoprotein, an iron-sulfur protein, plus two membrane-anchoring proteins, SdhC and SdhD.</text>
</comment>
<dbReference type="InterPro" id="IPR000701">
    <property type="entry name" value="SuccDH_FuR_B_TM-su"/>
</dbReference>
<dbReference type="Proteomes" id="UP000198926">
    <property type="component" value="Unassembled WGS sequence"/>
</dbReference>
<evidence type="ECO:0000256" key="12">
    <source>
        <dbReference type="ARBA" id="ARBA00022982"/>
    </source>
</evidence>
<dbReference type="SUPFAM" id="SSF81343">
    <property type="entry name" value="Fumarate reductase respiratory complex transmembrane subunits"/>
    <property type="match status" value="1"/>
</dbReference>
<dbReference type="InterPro" id="IPR034804">
    <property type="entry name" value="SQR/QFR_C/D"/>
</dbReference>
<gene>
    <name evidence="17" type="ORF">SAMN05444714_0238</name>
</gene>
<organism evidence="17 18">
    <name type="scientific">Yoonia litorea</name>
    <dbReference type="NCBI Taxonomy" id="1123755"/>
    <lineage>
        <taxon>Bacteria</taxon>
        <taxon>Pseudomonadati</taxon>
        <taxon>Pseudomonadota</taxon>
        <taxon>Alphaproteobacteria</taxon>
        <taxon>Rhodobacterales</taxon>
        <taxon>Paracoccaceae</taxon>
        <taxon>Yoonia</taxon>
    </lineage>
</organism>
<dbReference type="GO" id="GO:0016020">
    <property type="term" value="C:membrane"/>
    <property type="evidence" value="ECO:0007669"/>
    <property type="project" value="UniProtKB-SubCell"/>
</dbReference>
<keyword evidence="10 16" id="KW-0812">Transmembrane</keyword>
<comment type="cofactor">
    <cofactor evidence="1">
        <name>heme</name>
        <dbReference type="ChEBI" id="CHEBI:30413"/>
    </cofactor>
</comment>
<reference evidence="17 18" key="1">
    <citation type="submission" date="2016-10" db="EMBL/GenBank/DDBJ databases">
        <authorList>
            <person name="de Groot N.N."/>
        </authorList>
    </citation>
    <scope>NUCLEOTIDE SEQUENCE [LARGE SCALE GENOMIC DNA]</scope>
    <source>
        <strain evidence="17 18">DSM 29433</strain>
    </source>
</reference>
<evidence type="ECO:0000313" key="17">
    <source>
        <dbReference type="EMBL" id="SFR99054.1"/>
    </source>
</evidence>
<dbReference type="AlphaFoldDB" id="A0A1I6L6J9"/>
<evidence type="ECO:0000256" key="13">
    <source>
        <dbReference type="ARBA" id="ARBA00022989"/>
    </source>
</evidence>
<dbReference type="EMBL" id="FOZM01000001">
    <property type="protein sequence ID" value="SFR99054.1"/>
    <property type="molecule type" value="Genomic_DNA"/>
</dbReference>
<keyword evidence="12" id="KW-0249">Electron transport</keyword>
<keyword evidence="18" id="KW-1185">Reference proteome</keyword>
<comment type="pathway">
    <text evidence="4">Carbohydrate metabolism; tricarboxylic acid cycle.</text>
</comment>
<dbReference type="InterPro" id="IPR014312">
    <property type="entry name" value="Succ_DH_anchor"/>
</dbReference>
<evidence type="ECO:0000256" key="4">
    <source>
        <dbReference type="ARBA" id="ARBA00005163"/>
    </source>
</evidence>
<keyword evidence="7" id="KW-0813">Transport</keyword>
<comment type="subcellular location">
    <subcellularLocation>
        <location evidence="3">Membrane</location>
        <topology evidence="3">Multi-pass membrane protein</topology>
    </subcellularLocation>
</comment>
<evidence type="ECO:0000256" key="10">
    <source>
        <dbReference type="ARBA" id="ARBA00022692"/>
    </source>
</evidence>
<comment type="function">
    <text evidence="2">Membrane-anchoring subunit of succinate dehydrogenase (SDH).</text>
</comment>
<evidence type="ECO:0000256" key="15">
    <source>
        <dbReference type="ARBA" id="ARBA00023136"/>
    </source>
</evidence>
<keyword evidence="13 16" id="KW-1133">Transmembrane helix</keyword>
<dbReference type="OrthoDB" id="9809280at2"/>
<keyword evidence="14" id="KW-0408">Iron</keyword>
<dbReference type="Pfam" id="PF01127">
    <property type="entry name" value="Sdh_cyt"/>
    <property type="match status" value="1"/>
</dbReference>